<organism evidence="1 2">
    <name type="scientific">Bdellovibrio reynosensis</name>
    <dbReference type="NCBI Taxonomy" id="2835041"/>
    <lineage>
        <taxon>Bacteria</taxon>
        <taxon>Pseudomonadati</taxon>
        <taxon>Bdellovibrionota</taxon>
        <taxon>Bdellovibrionia</taxon>
        <taxon>Bdellovibrionales</taxon>
        <taxon>Pseudobdellovibrionaceae</taxon>
        <taxon>Bdellovibrio</taxon>
    </lineage>
</organism>
<dbReference type="SUPFAM" id="SSF53850">
    <property type="entry name" value="Periplasmic binding protein-like II"/>
    <property type="match status" value="1"/>
</dbReference>
<name>A0ABY4C951_9BACT</name>
<evidence type="ECO:0008006" key="3">
    <source>
        <dbReference type="Google" id="ProtNLM"/>
    </source>
</evidence>
<dbReference type="InterPro" id="IPR039424">
    <property type="entry name" value="SBP_5"/>
</dbReference>
<dbReference type="Gene3D" id="3.90.76.10">
    <property type="entry name" value="Dipeptide-binding Protein, Domain 1"/>
    <property type="match status" value="1"/>
</dbReference>
<protein>
    <recommendedName>
        <fullName evidence="3">Solute-binding protein family 5 domain-containing protein</fullName>
    </recommendedName>
</protein>
<gene>
    <name evidence="1" type="ORF">MNR06_12010</name>
</gene>
<dbReference type="Gene3D" id="3.40.190.10">
    <property type="entry name" value="Periplasmic binding protein-like II"/>
    <property type="match status" value="1"/>
</dbReference>
<keyword evidence="2" id="KW-1185">Reference proteome</keyword>
<sequence>MNPFTIRKIIILTCLLTAGIFLSLGIKMTSTKISNRILRAATAHKSSARSLDTRRIHSASDALLLMNLYSPIIDVDNDGNYVPGLASKFYWRNGSLHIEFKRGFRSVDGKPVGAADALFSLKRLILDKNNTHGDTARILCPNWDGKKISDECPGLKIIEDTLIITPVEEYLGKILIPLLSSPDHRIIPENSVDPLSLEITDFRNTSGAYYVDKDSSDGKIVLRANMTSQLYSEDMPQLIQMVPYDYNSIVDLVREDKIDIIGPDFSYMPKMLNNLFEDHNDFTIFATEPIKVSTIFFNLKAMHDFTPEERAYAAFKFVENRRKQNIVNYGSQNTMQFFQFASAGSLTTDQLEQIEKMRLDAADYGQKFHPKRKMEFLASKSLIKNWGNFFDINSYFEPYLLDKGYLSYAPEDRPGDVFSGVTDVAFDTDYSLLSYNFSQLNFGLSAHEGKMWLDAFIKEKSPERSLALVNELHFSFLKKVAMYPHSVSPYTVIHKKDIRVEMTRLSATYNLWQVKMN</sequence>
<evidence type="ECO:0000313" key="2">
    <source>
        <dbReference type="Proteomes" id="UP000830116"/>
    </source>
</evidence>
<proteinExistence type="predicted"/>
<dbReference type="EMBL" id="CP093442">
    <property type="protein sequence ID" value="UOF00422.1"/>
    <property type="molecule type" value="Genomic_DNA"/>
</dbReference>
<accession>A0ABY4C951</accession>
<dbReference type="Proteomes" id="UP000830116">
    <property type="component" value="Chromosome"/>
</dbReference>
<reference evidence="1" key="1">
    <citation type="submission" date="2022-03" db="EMBL/GenBank/DDBJ databases">
        <title>Genome Identification and Characterization of new species Bdellovibrio reynosense LBG001 sp. nov. from a Mexico soil sample.</title>
        <authorList>
            <person name="Camilli A."/>
            <person name="Ajao Y."/>
            <person name="Guo X."/>
        </authorList>
    </citation>
    <scope>NUCLEOTIDE SEQUENCE</scope>
    <source>
        <strain evidence="1">LBG001</strain>
    </source>
</reference>
<dbReference type="PANTHER" id="PTHR30290">
    <property type="entry name" value="PERIPLASMIC BINDING COMPONENT OF ABC TRANSPORTER"/>
    <property type="match status" value="1"/>
</dbReference>
<dbReference type="Gene3D" id="3.10.105.10">
    <property type="entry name" value="Dipeptide-binding Protein, Domain 3"/>
    <property type="match status" value="1"/>
</dbReference>
<evidence type="ECO:0000313" key="1">
    <source>
        <dbReference type="EMBL" id="UOF00422.1"/>
    </source>
</evidence>
<dbReference type="RefSeq" id="WP_243536347.1">
    <property type="nucleotide sequence ID" value="NZ_CP093442.1"/>
</dbReference>